<accession>A0ACD0NVP6</accession>
<evidence type="ECO:0000313" key="2">
    <source>
        <dbReference type="Proteomes" id="UP000245626"/>
    </source>
</evidence>
<evidence type="ECO:0000313" key="1">
    <source>
        <dbReference type="EMBL" id="PWN49915.1"/>
    </source>
</evidence>
<keyword evidence="2" id="KW-1185">Reference proteome</keyword>
<protein>
    <submittedName>
        <fullName evidence="1">Uncharacterized protein</fullName>
    </submittedName>
</protein>
<proteinExistence type="predicted"/>
<gene>
    <name evidence="1" type="ORF">IE53DRAFT_387835</name>
</gene>
<dbReference type="Proteomes" id="UP000245626">
    <property type="component" value="Unassembled WGS sequence"/>
</dbReference>
<sequence>MNPFTDHSSSHTRNTPNRNRSQIQSSHLRSHTTSPHRATTTADNQIPRSTSFNPSSNPLSTAPQASLLAPSPLKPRASAPSVGSPSPFLTPSASSSSLLFPPNRLTTDFTNAPSLPSPRRPRGSAAASLRRVTSSSTLNSIKTTASTRSRRNVDLSGFRNPAEDLVSRSRIEIGKSRQVIHAEQTSASELSKPSTSAGIISLPSSEEISSTKSQAPRRPPSSSITATPSSTAAPRPSNHENHLVPHTSSTPCTSGGALPRQRPQQQAYPNPLASQRRNSQIGPIPAPVPTRSAPLNSARPRLRPSPSTENDFRISRVLGASPSSYSSSGRSSQDSGAEKRPNQNTVKAEEEEEPLDVSAATLRPKRPSHSAGSKGLTRDDSIMSKRRFEEAASNDSASMQRPTLLEPPSPSPLPRARPSGDQAAQRAASRRRTWFGFGSGNGDAEDSAPFQESKPSDSAAPYLGPGIAPGARPRPRPPRTSAIIESDAMDLDNDEPPPPMNEDEAAFRRSLGIDLSSFSPQRSSSRATVMPRSALKSRQDAEGDVVMDDGTNIGAESGESQEGGSTIRQNKQRMLAASRRVSWLPWRNEPTKFEPAADQGSEEGERKSDPRSEASPQESKPESGKGDQGPKLGPLISTGEHEEKRGSNEHLSPPNHKNSVKKVRRKTWLAREYEVVEESSDPAPLSQPSFSSSASAPLSVPTPEMDLQKAQGEEVDEGTIKASALTKGTAPGPPSTPSLAPPPSSTLTSSTSASSLGAPFSLRSIWSRSSVVPQVEDQQLQRQQQRPLDEQIPTTAQQAIEVKASSQQVSKPALAQPLPVSPPSVKSQEAASVNEGSWRGTWGWSLWSTSRNPSIAEKASAPDAADPDSGVAIDSQSQPDSHQVASSATLDGATERIKDGTRIVGTSEEGDYSWTYSSYLARWIPTWAYWAQKEEIGSQAGEGVGEGVGGAEVCVNTQEGPAKATTDMARTPAEQVKADALARATTSAPSSASSLVDPNTAVLNSATRSSWVSYFSSRTASRARTISNWQQDENEVMDISDYVQAENSRSGITGSTTPLPKRNVAKSSSASVAANSLSAATIEPGRPTNLSSGSSTPKDSGSTPIGKAAILKAATANASVRGVNGQAKGKTESEQASGKSASKPSSVTSSTKGGGSLPGSPKPQSPNLVLPSFEDTFTRPPRVWMPKVGVLERTLSVVNSYLFSKVPDMERMKRPTRFGSILAESSSSKTGDRSRTGATHRLGGGGGSTIQSRVGKVGRGASKLKSKAIEEGLKEVSRSAQRLPRSFEVMGDRERSRSRGCANVGKVVVVGIHGWFSQSIFKNMLGEPTGTSIKFATMQAESVRRHFKESGMELNPEAITIIPLQGDGKVADRVDKLFAELLGKQEWVRALARADAIFFSAHSQGSVVATQLLARLIEQGQVSASKSRICLLGMCGIHHGPFTHLKSSITSSYINYFETAAAKELFDFQCSSHEVSKRLTSSLKTCLESGVKVVYVGSTDDNVVPLYSALNSSASHPSILRALYIDGQAFPKVDFLTNLLVLCVAVRNAGLSDHNLLTLLSASVAGSLYGGLGHSMVYEERSVYDLATRYLLEVTHPLAEPTLVTKSGGGKEEEKRQEEEDEEEVHVRFRTESFQAQRWNPYELPWSLRGLFEDPKVQSIFERDLRRLLADYSKWSPNANNKALKDLKWRLEPMRNIRRDFVGHEEEEEEGEEGEEERGVGGREPSSSSSANLAGLGLKTVQETKTGKRNERSSEVVVTDPNKVGIKGGGGSKL</sequence>
<reference evidence="1 2" key="1">
    <citation type="journal article" date="2018" name="Mol. Biol. Evol.">
        <title>Broad Genomic Sampling Reveals a Smut Pathogenic Ancestry of the Fungal Clade Ustilaginomycotina.</title>
        <authorList>
            <person name="Kijpornyongpan T."/>
            <person name="Mondo S.J."/>
            <person name="Barry K."/>
            <person name="Sandor L."/>
            <person name="Lee J."/>
            <person name="Lipzen A."/>
            <person name="Pangilinan J."/>
            <person name="LaButti K."/>
            <person name="Hainaut M."/>
            <person name="Henrissat B."/>
            <person name="Grigoriev I.V."/>
            <person name="Spatafora J.W."/>
            <person name="Aime M.C."/>
        </authorList>
    </citation>
    <scope>NUCLEOTIDE SEQUENCE [LARGE SCALE GENOMIC DNA]</scope>
    <source>
        <strain evidence="1 2">SA 807</strain>
    </source>
</reference>
<dbReference type="EMBL" id="KZ819991">
    <property type="protein sequence ID" value="PWN49915.1"/>
    <property type="molecule type" value="Genomic_DNA"/>
</dbReference>
<name>A0ACD0NVP6_9BASI</name>
<organism evidence="1 2">
    <name type="scientific">Violaceomyces palustris</name>
    <dbReference type="NCBI Taxonomy" id="1673888"/>
    <lineage>
        <taxon>Eukaryota</taxon>
        <taxon>Fungi</taxon>
        <taxon>Dikarya</taxon>
        <taxon>Basidiomycota</taxon>
        <taxon>Ustilaginomycotina</taxon>
        <taxon>Ustilaginomycetes</taxon>
        <taxon>Violaceomycetales</taxon>
        <taxon>Violaceomycetaceae</taxon>
        <taxon>Violaceomyces</taxon>
    </lineage>
</organism>